<sequence>MLFRKYKEGFEHFLYWISETKKAQSMEKVIVGMEPTGHYWFNLAHILKENEIKFVAVNIYVSLLSFTFSFFFGPLALQLTFVFL</sequence>
<accession>A0A366JSI1</accession>
<gene>
    <name evidence="2" type="ORF">DFO70_109253</name>
</gene>
<evidence type="ECO:0000256" key="1">
    <source>
        <dbReference type="SAM" id="Phobius"/>
    </source>
</evidence>
<protein>
    <submittedName>
        <fullName evidence="2">Transposase</fullName>
    </submittedName>
</protein>
<proteinExistence type="predicted"/>
<name>A0A366JSI1_CYTFI</name>
<dbReference type="AlphaFoldDB" id="A0A366JSI1"/>
<dbReference type="Proteomes" id="UP000252731">
    <property type="component" value="Unassembled WGS sequence"/>
</dbReference>
<keyword evidence="1" id="KW-0472">Membrane</keyword>
<reference evidence="2 3" key="1">
    <citation type="submission" date="2018-06" db="EMBL/GenBank/DDBJ databases">
        <title>Freshwater and sediment microbial communities from various areas in North America, analyzing microbe dynamics in response to fracking.</title>
        <authorList>
            <person name="Lamendella R."/>
        </authorList>
    </citation>
    <scope>NUCLEOTIDE SEQUENCE [LARGE SCALE GENOMIC DNA]</scope>
    <source>
        <strain evidence="2 3">14_TX</strain>
    </source>
</reference>
<organism evidence="2 3">
    <name type="scientific">Cytobacillus firmus</name>
    <name type="common">Bacillus firmus</name>
    <dbReference type="NCBI Taxonomy" id="1399"/>
    <lineage>
        <taxon>Bacteria</taxon>
        <taxon>Bacillati</taxon>
        <taxon>Bacillota</taxon>
        <taxon>Bacilli</taxon>
        <taxon>Bacillales</taxon>
        <taxon>Bacillaceae</taxon>
        <taxon>Cytobacillus</taxon>
    </lineage>
</organism>
<dbReference type="EMBL" id="QNSF01000009">
    <property type="protein sequence ID" value="RBP90746.1"/>
    <property type="molecule type" value="Genomic_DNA"/>
</dbReference>
<comment type="caution">
    <text evidence="2">The sequence shown here is derived from an EMBL/GenBank/DDBJ whole genome shotgun (WGS) entry which is preliminary data.</text>
</comment>
<keyword evidence="1" id="KW-1133">Transmembrane helix</keyword>
<evidence type="ECO:0000313" key="2">
    <source>
        <dbReference type="EMBL" id="RBP90746.1"/>
    </source>
</evidence>
<keyword evidence="3" id="KW-1185">Reference proteome</keyword>
<keyword evidence="1" id="KW-0812">Transmembrane</keyword>
<feature type="transmembrane region" description="Helical" evidence="1">
    <location>
        <begin position="55"/>
        <end position="77"/>
    </location>
</feature>
<evidence type="ECO:0000313" key="3">
    <source>
        <dbReference type="Proteomes" id="UP000252731"/>
    </source>
</evidence>